<organism evidence="2">
    <name type="scientific">marine metagenome</name>
    <dbReference type="NCBI Taxonomy" id="408172"/>
    <lineage>
        <taxon>unclassified sequences</taxon>
        <taxon>metagenomes</taxon>
        <taxon>ecological metagenomes</taxon>
    </lineage>
</organism>
<dbReference type="InterPro" id="IPR029149">
    <property type="entry name" value="Creatin/AminoP/Spt16_N"/>
</dbReference>
<evidence type="ECO:0000259" key="1">
    <source>
        <dbReference type="Pfam" id="PF01321"/>
    </source>
</evidence>
<evidence type="ECO:0000313" key="2">
    <source>
        <dbReference type="EMBL" id="SVB42243.1"/>
    </source>
</evidence>
<proteinExistence type="predicted"/>
<feature type="non-terminal residue" evidence="2">
    <location>
        <position position="254"/>
    </location>
</feature>
<protein>
    <recommendedName>
        <fullName evidence="1">Creatinase N-terminal domain-containing protein</fullName>
    </recommendedName>
</protein>
<reference evidence="2" key="1">
    <citation type="submission" date="2018-05" db="EMBL/GenBank/DDBJ databases">
        <authorList>
            <person name="Lanie J.A."/>
            <person name="Ng W.-L."/>
            <person name="Kazmierczak K.M."/>
            <person name="Andrzejewski T.M."/>
            <person name="Davidsen T.M."/>
            <person name="Wayne K.J."/>
            <person name="Tettelin H."/>
            <person name="Glass J.I."/>
            <person name="Rusch D."/>
            <person name="Podicherti R."/>
            <person name="Tsui H.-C.T."/>
            <person name="Winkler M.E."/>
        </authorList>
    </citation>
    <scope>NUCLEOTIDE SEQUENCE</scope>
</reference>
<sequence length="254" mass="28391">MIGGIPLSVEIMNLHFAREEFDARLFEARRRMNEQNLEGLLLFKQESMYYLTGYDTDGFVLFQALFLGLDGALTLVTRSADRVQAAYTSIIEDVRIWVDSGSENPASDVRKMLDSHGMNGKRIGVEYDAYGLSAKRGQLLEAELKGFCELVDASDLLRHQRLVKSPAELDYMRKAGEICQAVQEQAVHLSVPGAFEGDIRAAMHRVVWSNDGDTPAHVWPMGSGPSALLVRSKSGGRCIEERDQVFHEFAASYR</sequence>
<feature type="domain" description="Creatinase N-terminal" evidence="1">
    <location>
        <begin position="24"/>
        <end position="163"/>
    </location>
</feature>
<name>A0A382DX17_9ZZZZ</name>
<dbReference type="PANTHER" id="PTHR46112">
    <property type="entry name" value="AMINOPEPTIDASE"/>
    <property type="match status" value="1"/>
</dbReference>
<gene>
    <name evidence="2" type="ORF">METZ01_LOCUS195097</name>
</gene>
<dbReference type="PANTHER" id="PTHR46112:SF2">
    <property type="entry name" value="XAA-PRO AMINOPEPTIDASE P-RELATED"/>
    <property type="match status" value="1"/>
</dbReference>
<dbReference type="Pfam" id="PF01321">
    <property type="entry name" value="Creatinase_N"/>
    <property type="match status" value="1"/>
</dbReference>
<dbReference type="Gene3D" id="3.90.230.10">
    <property type="entry name" value="Creatinase/methionine aminopeptidase superfamily"/>
    <property type="match status" value="1"/>
</dbReference>
<dbReference type="SUPFAM" id="SSF53092">
    <property type="entry name" value="Creatinase/prolidase N-terminal domain"/>
    <property type="match status" value="1"/>
</dbReference>
<dbReference type="Gene3D" id="3.40.350.10">
    <property type="entry name" value="Creatinase/prolidase N-terminal domain"/>
    <property type="match status" value="1"/>
</dbReference>
<dbReference type="InterPro" id="IPR036005">
    <property type="entry name" value="Creatinase/aminopeptidase-like"/>
</dbReference>
<dbReference type="EMBL" id="UINC01041245">
    <property type="protein sequence ID" value="SVB42243.1"/>
    <property type="molecule type" value="Genomic_DNA"/>
</dbReference>
<dbReference type="SUPFAM" id="SSF55920">
    <property type="entry name" value="Creatinase/aminopeptidase"/>
    <property type="match status" value="1"/>
</dbReference>
<dbReference type="AlphaFoldDB" id="A0A382DX17"/>
<dbReference type="InterPro" id="IPR050659">
    <property type="entry name" value="Peptidase_M24B"/>
</dbReference>
<accession>A0A382DX17</accession>
<dbReference type="InterPro" id="IPR000587">
    <property type="entry name" value="Creatinase_N"/>
</dbReference>